<evidence type="ECO:0000256" key="1">
    <source>
        <dbReference type="SAM" id="Phobius"/>
    </source>
</evidence>
<dbReference type="PANTHER" id="PTHR40078">
    <property type="entry name" value="INTEGRAL MEMBRANE PROTEIN-RELATED"/>
    <property type="match status" value="1"/>
</dbReference>
<evidence type="ECO:0000313" key="2">
    <source>
        <dbReference type="EMBL" id="KAA9031161.1"/>
    </source>
</evidence>
<feature type="transmembrane region" description="Helical" evidence="1">
    <location>
        <begin position="80"/>
        <end position="101"/>
    </location>
</feature>
<feature type="transmembrane region" description="Helical" evidence="1">
    <location>
        <begin position="178"/>
        <end position="196"/>
    </location>
</feature>
<gene>
    <name evidence="2" type="ORF">F4V44_01650</name>
</gene>
<keyword evidence="1" id="KW-0812">Transmembrane</keyword>
<reference evidence="2 3" key="1">
    <citation type="submission" date="2019-09" db="EMBL/GenBank/DDBJ databases">
        <title>Whole genome sequences of isolates from the Mars Exploration Rovers.</title>
        <authorList>
            <person name="Seuylemezian A."/>
            <person name="Vaishampayan P."/>
        </authorList>
    </citation>
    <scope>NUCLEOTIDE SEQUENCE [LARGE SCALE GENOMIC DNA]</scope>
    <source>
        <strain evidence="2 3">MER_TA_151</strain>
    </source>
</reference>
<dbReference type="OrthoDB" id="2964383at2"/>
<feature type="transmembrane region" description="Helical" evidence="1">
    <location>
        <begin position="9"/>
        <end position="30"/>
    </location>
</feature>
<keyword evidence="3" id="KW-1185">Reference proteome</keyword>
<accession>A0A5J5I6A0</accession>
<name>A0A5J5I6A0_9BACI</name>
<organism evidence="2 3">
    <name type="scientific">Niallia endozanthoxylica</name>
    <dbReference type="NCBI Taxonomy" id="2036016"/>
    <lineage>
        <taxon>Bacteria</taxon>
        <taxon>Bacillati</taxon>
        <taxon>Bacillota</taxon>
        <taxon>Bacilli</taxon>
        <taxon>Bacillales</taxon>
        <taxon>Bacillaceae</taxon>
        <taxon>Niallia</taxon>
    </lineage>
</organism>
<dbReference type="Proteomes" id="UP000326671">
    <property type="component" value="Unassembled WGS sequence"/>
</dbReference>
<dbReference type="Pfam" id="PF19700">
    <property type="entry name" value="DUF6198"/>
    <property type="match status" value="1"/>
</dbReference>
<protein>
    <submittedName>
        <fullName evidence="2">Uncharacterized protein</fullName>
    </submittedName>
</protein>
<keyword evidence="1" id="KW-1133">Transmembrane helix</keyword>
<dbReference type="InterPro" id="IPR038750">
    <property type="entry name" value="YczE/YyaS-like"/>
</dbReference>
<evidence type="ECO:0000313" key="3">
    <source>
        <dbReference type="Proteomes" id="UP000326671"/>
    </source>
</evidence>
<dbReference type="EMBL" id="VYKL01000005">
    <property type="protein sequence ID" value="KAA9031161.1"/>
    <property type="molecule type" value="Genomic_DNA"/>
</dbReference>
<feature type="transmembrane region" description="Helical" evidence="1">
    <location>
        <begin position="107"/>
        <end position="129"/>
    </location>
</feature>
<comment type="caution">
    <text evidence="2">The sequence shown here is derived from an EMBL/GenBank/DDBJ whole genome shotgun (WGS) entry which is preliminary data.</text>
</comment>
<keyword evidence="1" id="KW-0472">Membrane</keyword>
<dbReference type="PANTHER" id="PTHR40078:SF1">
    <property type="entry name" value="INTEGRAL MEMBRANE PROTEIN"/>
    <property type="match status" value="1"/>
</dbReference>
<dbReference type="AlphaFoldDB" id="A0A5J5I6A0"/>
<feature type="transmembrane region" description="Helical" evidence="1">
    <location>
        <begin position="42"/>
        <end position="68"/>
    </location>
</feature>
<proteinExistence type="predicted"/>
<sequence length="217" mass="24666">MRKLPVNTLWFVCSIMLNALGNSFMIIANLGSAPWAAAGENLASILPFSIGVCIIFLNFCSFMLSYLMKIKFTFLMIIKSIVLTFVFGMLIDIFVYIHQIMYVPENIWIRCLYILIGLNLMAVAISIYFQSSTVYLPSDYLLKAFGKLMNNYTLGSIICTFIPLSISLPIIIFQKHVIGLGLGTILYLFGIGIFINQYNRWIVTHKEVPKQNIYLVK</sequence>
<feature type="transmembrane region" description="Helical" evidence="1">
    <location>
        <begin position="150"/>
        <end position="172"/>
    </location>
</feature>